<dbReference type="PANTHER" id="PTHR38038">
    <property type="entry name" value="PENICILLIN-BINDING PROTEIN ACTIVATOR LPOA"/>
    <property type="match status" value="1"/>
</dbReference>
<dbReference type="STRING" id="488533.SAMN04487960_11117"/>
<dbReference type="Gene3D" id="3.40.50.2300">
    <property type="match status" value="2"/>
</dbReference>
<dbReference type="PANTHER" id="PTHR38038:SF1">
    <property type="entry name" value="PENICILLIN-BINDING PROTEIN ACTIVATOR LPOA"/>
    <property type="match status" value="1"/>
</dbReference>
<sequence length="646" mass="70582">MLTVPPKHDAADYTAPQAQRPELYERDMTKTFQNSPVVAALLAATLLGGCASINLETHTPLSASEAVTLAADESDQALAQSYLLRSAGRFQQSGDHAAARQILLSPALTNPLPQFNDQYLLLAMASAVELNDSNWAEQLTDTLSPSQYQNYEDDLTTRAGGLQTSTYLLARRPLDAALTWMVMLDSGIIGDIQGTQDKIWQALKQTSDATLASEAQRLVGYTPQGWLELAAIMREPGTTLDSQGRRIREWQYNWTSHPAAATLPSELQLITTLAQQRPEHIALALPLSGPLAKAGEAIRDGFLSAFYQDDSSQDSEIEITVFDTNATPFGELYQKILAASPDLIVGPLIKDSLTELSQQQPLPVPVLALNYLPETAAAPDRFYQFGLGAEDEARQIAARLHAEQKDQVLALFPDGDWGNRFEQALNAALAEQGGQILHSVRFLNAEDLRTVTADLLGINTSRQRAITIEQTIGLNVEFEPRRRQDADAIVMVAPPTIARQFKPLFAFYFGGDLPVYAPSLIYEGDAALSRDRDLNGVLFTDIPWILGDDNPFRNESMQAFGAFGGQLGRLFAMGADAYQIGNRLALLDQVDNASLEGQTGRLSMTADGKVQREQHWAQFQNGVPMRLDDTAPTHDTEAPADGTGTQ</sequence>
<evidence type="ECO:0000256" key="1">
    <source>
        <dbReference type="ARBA" id="ARBA00023136"/>
    </source>
</evidence>
<dbReference type="AlphaFoldDB" id="A0A1H3CSW3"/>
<dbReference type="Pfam" id="PF04348">
    <property type="entry name" value="LppC"/>
    <property type="match status" value="1"/>
</dbReference>
<dbReference type="Proteomes" id="UP000199675">
    <property type="component" value="Unassembled WGS sequence"/>
</dbReference>
<accession>A0A1H3CSW3</accession>
<organism evidence="3 4">
    <name type="scientific">Marinobacter mobilis</name>
    <dbReference type="NCBI Taxonomy" id="488533"/>
    <lineage>
        <taxon>Bacteria</taxon>
        <taxon>Pseudomonadati</taxon>
        <taxon>Pseudomonadota</taxon>
        <taxon>Gammaproteobacteria</taxon>
        <taxon>Pseudomonadales</taxon>
        <taxon>Marinobacteraceae</taxon>
        <taxon>Marinobacter</taxon>
    </lineage>
</organism>
<evidence type="ECO:0000313" key="4">
    <source>
        <dbReference type="Proteomes" id="UP000199675"/>
    </source>
</evidence>
<evidence type="ECO:0000256" key="2">
    <source>
        <dbReference type="SAM" id="MobiDB-lite"/>
    </source>
</evidence>
<dbReference type="InterPro" id="IPR028082">
    <property type="entry name" value="Peripla_BP_I"/>
</dbReference>
<keyword evidence="1" id="KW-0472">Membrane</keyword>
<dbReference type="GO" id="GO:0031241">
    <property type="term" value="C:periplasmic side of cell outer membrane"/>
    <property type="evidence" value="ECO:0007669"/>
    <property type="project" value="TreeGrafter"/>
</dbReference>
<protein>
    <recommendedName>
        <fullName evidence="5">LppC lipoprotein</fullName>
    </recommendedName>
</protein>
<evidence type="ECO:0000313" key="3">
    <source>
        <dbReference type="EMBL" id="SDX57261.1"/>
    </source>
</evidence>
<keyword evidence="4" id="KW-1185">Reference proteome</keyword>
<feature type="compositionally biased region" description="Basic and acidic residues" evidence="2">
    <location>
        <begin position="626"/>
        <end position="637"/>
    </location>
</feature>
<dbReference type="GO" id="GO:0030234">
    <property type="term" value="F:enzyme regulator activity"/>
    <property type="evidence" value="ECO:0007669"/>
    <property type="project" value="TreeGrafter"/>
</dbReference>
<dbReference type="GO" id="GO:0009252">
    <property type="term" value="P:peptidoglycan biosynthetic process"/>
    <property type="evidence" value="ECO:0007669"/>
    <property type="project" value="TreeGrafter"/>
</dbReference>
<dbReference type="InterPro" id="IPR007443">
    <property type="entry name" value="LpoA"/>
</dbReference>
<feature type="region of interest" description="Disordered" evidence="2">
    <location>
        <begin position="620"/>
        <end position="646"/>
    </location>
</feature>
<dbReference type="CDD" id="cd06339">
    <property type="entry name" value="PBP1_YraM_LppC_lipoprotein-like"/>
    <property type="match status" value="1"/>
</dbReference>
<gene>
    <name evidence="3" type="ORF">SAMN04487960_11117</name>
</gene>
<evidence type="ECO:0008006" key="5">
    <source>
        <dbReference type="Google" id="ProtNLM"/>
    </source>
</evidence>
<proteinExistence type="predicted"/>
<dbReference type="SUPFAM" id="SSF53822">
    <property type="entry name" value="Periplasmic binding protein-like I"/>
    <property type="match status" value="1"/>
</dbReference>
<name>A0A1H3CSW3_9GAMM</name>
<dbReference type="EMBL" id="FNNE01000011">
    <property type="protein sequence ID" value="SDX57261.1"/>
    <property type="molecule type" value="Genomic_DNA"/>
</dbReference>
<dbReference type="Gene3D" id="1.25.40.650">
    <property type="match status" value="1"/>
</dbReference>
<reference evidence="3 4" key="1">
    <citation type="submission" date="2016-10" db="EMBL/GenBank/DDBJ databases">
        <authorList>
            <person name="de Groot N.N."/>
        </authorList>
    </citation>
    <scope>NUCLEOTIDE SEQUENCE [LARGE SCALE GENOMIC DNA]</scope>
    <source>
        <strain evidence="3 4">CGMCC 1.7059</strain>
    </source>
</reference>